<evidence type="ECO:0000313" key="9">
    <source>
        <dbReference type="EMBL" id="KAF7411116.1"/>
    </source>
</evidence>
<comment type="subunit">
    <text evidence="7">Component of the mitochondrial contact site and cristae organizing system (MICOS) complex.</text>
</comment>
<reference evidence="9" key="1">
    <citation type="journal article" date="2020" name="G3 (Bethesda)">
        <title>High-Quality Assemblies for Three Invasive Social Wasps from the &lt;i&gt;Vespula&lt;/i&gt; Genus.</title>
        <authorList>
            <person name="Harrop T.W.R."/>
            <person name="Guhlin J."/>
            <person name="McLaughlin G.M."/>
            <person name="Permina E."/>
            <person name="Stockwell P."/>
            <person name="Gilligan J."/>
            <person name="Le Lec M.F."/>
            <person name="Gruber M.A.M."/>
            <person name="Quinn O."/>
            <person name="Lovegrove M."/>
            <person name="Duncan E.J."/>
            <person name="Remnant E.J."/>
            <person name="Van Eeckhoven J."/>
            <person name="Graham B."/>
            <person name="Knapp R.A."/>
            <person name="Langford K.W."/>
            <person name="Kronenberg Z."/>
            <person name="Press M.O."/>
            <person name="Eacker S.M."/>
            <person name="Wilson-Rankin E.E."/>
            <person name="Purcell J."/>
            <person name="Lester P.J."/>
            <person name="Dearden P.K."/>
        </authorList>
    </citation>
    <scope>NUCLEOTIDE SEQUENCE</scope>
    <source>
        <strain evidence="9">Marl-1</strain>
    </source>
</reference>
<proteinExistence type="inferred from homology"/>
<evidence type="ECO:0000256" key="2">
    <source>
        <dbReference type="ARBA" id="ARBA00010904"/>
    </source>
</evidence>
<evidence type="ECO:0000256" key="1">
    <source>
        <dbReference type="ARBA" id="ARBA00004325"/>
    </source>
</evidence>
<dbReference type="PANTHER" id="PTHR14564">
    <property type="entry name" value="MICOS COMPLEX SUBUNIT MIC26 / MIC27 FAMILY MEMBER"/>
    <property type="match status" value="1"/>
</dbReference>
<comment type="caution">
    <text evidence="9">The sequence shown here is derived from an EMBL/GenBank/DDBJ whole genome shotgun (WGS) entry which is preliminary data.</text>
</comment>
<keyword evidence="6" id="KW-0472">Membrane</keyword>
<dbReference type="InterPro" id="IPR019166">
    <property type="entry name" value="MIC26/MIC27"/>
</dbReference>
<evidence type="ECO:0000256" key="4">
    <source>
        <dbReference type="ARBA" id="ARBA00022989"/>
    </source>
</evidence>
<dbReference type="GO" id="GO:0042407">
    <property type="term" value="P:cristae formation"/>
    <property type="evidence" value="ECO:0007669"/>
    <property type="project" value="InterPro"/>
</dbReference>
<protein>
    <recommendedName>
        <fullName evidence="7">MICOS complex subunit</fullName>
    </recommendedName>
</protein>
<gene>
    <name evidence="9" type="ORF">HZH66_000012</name>
</gene>
<keyword evidence="5 7" id="KW-0496">Mitochondrion</keyword>
<dbReference type="InterPro" id="IPR033182">
    <property type="entry name" value="MIC26/MIC27_animal"/>
</dbReference>
<evidence type="ECO:0000256" key="6">
    <source>
        <dbReference type="ARBA" id="ARBA00023136"/>
    </source>
</evidence>
<keyword evidence="7" id="KW-0999">Mitochondrion inner membrane</keyword>
<name>A0A834KSI9_VESVU</name>
<comment type="function">
    <text evidence="7">Component of the MICOS complex, a large protein complex of the mitochondrial inner membrane that plays crucial roles in the maintenance of crista junctions, inner membrane architecture, and formation of contact sites to the outer membrane.</text>
</comment>
<feature type="chain" id="PRO_5032476942" description="MICOS complex subunit" evidence="8">
    <location>
        <begin position="20"/>
        <end position="247"/>
    </location>
</feature>
<dbReference type="GO" id="GO:0061617">
    <property type="term" value="C:MICOS complex"/>
    <property type="evidence" value="ECO:0007669"/>
    <property type="project" value="UniProtKB-UniRule"/>
</dbReference>
<keyword evidence="10" id="KW-1185">Reference proteome</keyword>
<comment type="subcellular location">
    <subcellularLocation>
        <location evidence="7">Mitochondrion inner membrane</location>
    </subcellularLocation>
    <subcellularLocation>
        <location evidence="1">Mitochondrion membrane</location>
    </subcellularLocation>
</comment>
<keyword evidence="4" id="KW-1133">Transmembrane helix</keyword>
<keyword evidence="8" id="KW-0732">Signal</keyword>
<dbReference type="Pfam" id="PF09769">
    <property type="entry name" value="ApoO"/>
    <property type="match status" value="1"/>
</dbReference>
<sequence length="247" mass="27622">MNRLKFLKKFLMPCGLCAAVPVLRSQSPQDPPDPCSNKKESKMIRPSELPIYPLEDVYSKDIPCSNVYPSSALEQQFGTIRRSLQGVMLQWQIISDTVTSKINTGLDHSQYLVEYLQEEDNTMPRFGAIGIGGLTGALTIGAICYPKKAQESLEYAKHYANVSYNFIYGVKPGDDERVLPDIKLSDLSTFKMPNTFSEFVELSTDTGRAIVSLVGSLSERTWEFVTDKKEVTKSALKTDSDNNEKID</sequence>
<organism evidence="9 10">
    <name type="scientific">Vespula vulgaris</name>
    <name type="common">Yellow jacket</name>
    <name type="synonym">Wasp</name>
    <dbReference type="NCBI Taxonomy" id="7454"/>
    <lineage>
        <taxon>Eukaryota</taxon>
        <taxon>Metazoa</taxon>
        <taxon>Ecdysozoa</taxon>
        <taxon>Arthropoda</taxon>
        <taxon>Hexapoda</taxon>
        <taxon>Insecta</taxon>
        <taxon>Pterygota</taxon>
        <taxon>Neoptera</taxon>
        <taxon>Endopterygota</taxon>
        <taxon>Hymenoptera</taxon>
        <taxon>Apocrita</taxon>
        <taxon>Aculeata</taxon>
        <taxon>Vespoidea</taxon>
        <taxon>Vespidae</taxon>
        <taxon>Vespinae</taxon>
        <taxon>Vespula</taxon>
    </lineage>
</organism>
<dbReference type="EMBL" id="JACSEA010000001">
    <property type="protein sequence ID" value="KAF7411116.1"/>
    <property type="molecule type" value="Genomic_DNA"/>
</dbReference>
<comment type="similarity">
    <text evidence="2">Belongs to the apolipoprotein O/MICOS complex subunit Mic27 family.</text>
</comment>
<evidence type="ECO:0000256" key="8">
    <source>
        <dbReference type="SAM" id="SignalP"/>
    </source>
</evidence>
<evidence type="ECO:0000256" key="7">
    <source>
        <dbReference type="RuleBase" id="RU363021"/>
    </source>
</evidence>
<keyword evidence="3" id="KW-0812">Transmembrane</keyword>
<dbReference type="Proteomes" id="UP000614350">
    <property type="component" value="Unassembled WGS sequence"/>
</dbReference>
<evidence type="ECO:0000313" key="10">
    <source>
        <dbReference type="Proteomes" id="UP000614350"/>
    </source>
</evidence>
<evidence type="ECO:0000256" key="5">
    <source>
        <dbReference type="ARBA" id="ARBA00023128"/>
    </source>
</evidence>
<dbReference type="AlphaFoldDB" id="A0A834KSI9"/>
<evidence type="ECO:0000256" key="3">
    <source>
        <dbReference type="ARBA" id="ARBA00022692"/>
    </source>
</evidence>
<feature type="signal peptide" evidence="8">
    <location>
        <begin position="1"/>
        <end position="19"/>
    </location>
</feature>
<accession>A0A834KSI9</accession>